<dbReference type="PANTHER" id="PTHR33619:SF3">
    <property type="entry name" value="POLYSACCHARIDE EXPORT PROTEIN GFCE-RELATED"/>
    <property type="match status" value="1"/>
</dbReference>
<dbReference type="InterPro" id="IPR049712">
    <property type="entry name" value="Poly_export"/>
</dbReference>
<dbReference type="PANTHER" id="PTHR33619">
    <property type="entry name" value="POLYSACCHARIDE EXPORT PROTEIN GFCE-RELATED"/>
    <property type="match status" value="1"/>
</dbReference>
<accession>W4LWV8</accession>
<dbReference type="EMBL" id="AZHW01000196">
    <property type="protein sequence ID" value="ETX01842.1"/>
    <property type="molecule type" value="Genomic_DNA"/>
</dbReference>
<dbReference type="Pfam" id="PF10531">
    <property type="entry name" value="SLBB"/>
    <property type="match status" value="1"/>
</dbReference>
<comment type="caution">
    <text evidence="4">The sequence shown here is derived from an EMBL/GenBank/DDBJ whole genome shotgun (WGS) entry which is preliminary data.</text>
</comment>
<dbReference type="InterPro" id="IPR003715">
    <property type="entry name" value="Poly_export_N"/>
</dbReference>
<proteinExistence type="predicted"/>
<protein>
    <submittedName>
        <fullName evidence="4">Uncharacterized protein</fullName>
    </submittedName>
</protein>
<dbReference type="Pfam" id="PF02563">
    <property type="entry name" value="Poly_export"/>
    <property type="match status" value="1"/>
</dbReference>
<dbReference type="InterPro" id="IPR019554">
    <property type="entry name" value="Soluble_ligand-bd"/>
</dbReference>
<reference evidence="4 5" key="1">
    <citation type="journal article" date="2014" name="Nature">
        <title>An environmental bacterial taxon with a large and distinct metabolic repertoire.</title>
        <authorList>
            <person name="Wilson M.C."/>
            <person name="Mori T."/>
            <person name="Ruckert C."/>
            <person name="Uria A.R."/>
            <person name="Helf M.J."/>
            <person name="Takada K."/>
            <person name="Gernert C."/>
            <person name="Steffens U.A."/>
            <person name="Heycke N."/>
            <person name="Schmitt S."/>
            <person name="Rinke C."/>
            <person name="Helfrich E.J."/>
            <person name="Brachmann A.O."/>
            <person name="Gurgui C."/>
            <person name="Wakimoto T."/>
            <person name="Kracht M."/>
            <person name="Crusemann M."/>
            <person name="Hentschel U."/>
            <person name="Abe I."/>
            <person name="Matsunaga S."/>
            <person name="Kalinowski J."/>
            <person name="Takeyama H."/>
            <person name="Piel J."/>
        </authorList>
    </citation>
    <scope>NUCLEOTIDE SEQUENCE [LARGE SCALE GENOMIC DNA]</scope>
    <source>
        <strain evidence="5">TSY1</strain>
    </source>
</reference>
<evidence type="ECO:0000313" key="4">
    <source>
        <dbReference type="EMBL" id="ETX01842.1"/>
    </source>
</evidence>
<dbReference type="HOGENOM" id="CLU_038343_3_2_7"/>
<evidence type="ECO:0000259" key="2">
    <source>
        <dbReference type="Pfam" id="PF02563"/>
    </source>
</evidence>
<dbReference type="GO" id="GO:0015159">
    <property type="term" value="F:polysaccharide transmembrane transporter activity"/>
    <property type="evidence" value="ECO:0007669"/>
    <property type="project" value="InterPro"/>
</dbReference>
<organism evidence="4 5">
    <name type="scientific">Entotheonella factor</name>
    <dbReference type="NCBI Taxonomy" id="1429438"/>
    <lineage>
        <taxon>Bacteria</taxon>
        <taxon>Pseudomonadati</taxon>
        <taxon>Nitrospinota/Tectimicrobiota group</taxon>
        <taxon>Candidatus Tectimicrobiota</taxon>
        <taxon>Candidatus Entotheonellia</taxon>
        <taxon>Candidatus Entotheonellales</taxon>
        <taxon>Candidatus Entotheonellaceae</taxon>
        <taxon>Candidatus Entotheonella</taxon>
    </lineage>
</organism>
<dbReference type="Gene3D" id="3.30.1950.10">
    <property type="entry name" value="wza like domain"/>
    <property type="match status" value="1"/>
</dbReference>
<feature type="domain" description="Polysaccharide export protein N-terminal" evidence="2">
    <location>
        <begin position="54"/>
        <end position="126"/>
    </location>
</feature>
<feature type="domain" description="Soluble ligand binding" evidence="3">
    <location>
        <begin position="134"/>
        <end position="184"/>
    </location>
</feature>
<name>W4LWV8_ENTF1</name>
<evidence type="ECO:0000256" key="1">
    <source>
        <dbReference type="ARBA" id="ARBA00022729"/>
    </source>
</evidence>
<evidence type="ECO:0000313" key="5">
    <source>
        <dbReference type="Proteomes" id="UP000019141"/>
    </source>
</evidence>
<gene>
    <name evidence="4" type="ORF">ETSY1_05795</name>
</gene>
<evidence type="ECO:0000259" key="3">
    <source>
        <dbReference type="Pfam" id="PF10531"/>
    </source>
</evidence>
<keyword evidence="1" id="KW-0732">Signal</keyword>
<dbReference type="AlphaFoldDB" id="W4LWV8"/>
<sequence length="220" mass="24080">MLLVKAVGQSCWSKRLNMYQVWFLVLMVIWLLTAGCSLDPSNPPVADVTPLPYASTYRIGPEDKLTISVWKNDDISRTVVVRPDGMISLPLLNDVKAAGLTPEELRGQLTDKLQAYINNVELSVIINEIHSLKYSVLGEVSKPARYELTSRLTVLEAIAAAGGLKPFAARKRIVILRQASADDAIERIPFNYDQAAASNGTEGNPELQPGDIVMVPSSAF</sequence>
<keyword evidence="5" id="KW-1185">Reference proteome</keyword>
<dbReference type="Gene3D" id="3.10.560.10">
    <property type="entry name" value="Outer membrane lipoprotein wza domain like"/>
    <property type="match status" value="1"/>
</dbReference>
<dbReference type="Proteomes" id="UP000019141">
    <property type="component" value="Unassembled WGS sequence"/>
</dbReference>